<feature type="region of interest" description="Disordered" evidence="1">
    <location>
        <begin position="1"/>
        <end position="83"/>
    </location>
</feature>
<protein>
    <submittedName>
        <fullName evidence="2">CsbD family protein</fullName>
    </submittedName>
</protein>
<organism evidence="2 3">
    <name type="scientific">Nocardia suismassiliense</name>
    <dbReference type="NCBI Taxonomy" id="2077092"/>
    <lineage>
        <taxon>Bacteria</taxon>
        <taxon>Bacillati</taxon>
        <taxon>Actinomycetota</taxon>
        <taxon>Actinomycetes</taxon>
        <taxon>Mycobacteriales</taxon>
        <taxon>Nocardiaceae</taxon>
        <taxon>Nocardia</taxon>
    </lineage>
</organism>
<accession>A0ABW6QYU2</accession>
<sequence>MTKHDSGPREAVEGVVEDVKGKAKEAAGIVTGNEGLKSEGRAQQDKAESERAAAKKEAEAEKARAEANLDEAKQSAYEGGKDS</sequence>
<evidence type="ECO:0000313" key="2">
    <source>
        <dbReference type="EMBL" id="MFF3226435.1"/>
    </source>
</evidence>
<gene>
    <name evidence="2" type="ORF">ACFYV7_26805</name>
</gene>
<feature type="compositionally biased region" description="Basic and acidic residues" evidence="1">
    <location>
        <begin position="1"/>
        <end position="25"/>
    </location>
</feature>
<name>A0ABW6QYU2_9NOCA</name>
<dbReference type="Proteomes" id="UP001601948">
    <property type="component" value="Unassembled WGS sequence"/>
</dbReference>
<dbReference type="SUPFAM" id="SSF69047">
    <property type="entry name" value="Hypothetical protein YjbJ"/>
    <property type="match status" value="1"/>
</dbReference>
<evidence type="ECO:0000313" key="3">
    <source>
        <dbReference type="Proteomes" id="UP001601948"/>
    </source>
</evidence>
<comment type="caution">
    <text evidence="2">The sequence shown here is derived from an EMBL/GenBank/DDBJ whole genome shotgun (WGS) entry which is preliminary data.</text>
</comment>
<reference evidence="2 3" key="1">
    <citation type="submission" date="2024-10" db="EMBL/GenBank/DDBJ databases">
        <title>The Natural Products Discovery Center: Release of the First 8490 Sequenced Strains for Exploring Actinobacteria Biosynthetic Diversity.</title>
        <authorList>
            <person name="Kalkreuter E."/>
            <person name="Kautsar S.A."/>
            <person name="Yang D."/>
            <person name="Bader C.D."/>
            <person name="Teijaro C.N."/>
            <person name="Fluegel L."/>
            <person name="Davis C.M."/>
            <person name="Simpson J.R."/>
            <person name="Lauterbach L."/>
            <person name="Steele A.D."/>
            <person name="Gui C."/>
            <person name="Meng S."/>
            <person name="Li G."/>
            <person name="Viehrig K."/>
            <person name="Ye F."/>
            <person name="Su P."/>
            <person name="Kiefer A.F."/>
            <person name="Nichols A."/>
            <person name="Cepeda A.J."/>
            <person name="Yan W."/>
            <person name="Fan B."/>
            <person name="Jiang Y."/>
            <person name="Adhikari A."/>
            <person name="Zheng C.-J."/>
            <person name="Schuster L."/>
            <person name="Cowan T.M."/>
            <person name="Smanski M.J."/>
            <person name="Chevrette M.G."/>
            <person name="De Carvalho L.P.S."/>
            <person name="Shen B."/>
        </authorList>
    </citation>
    <scope>NUCLEOTIDE SEQUENCE [LARGE SCALE GENOMIC DNA]</scope>
    <source>
        <strain evidence="2 3">NPDC003040</strain>
    </source>
</reference>
<evidence type="ECO:0000256" key="1">
    <source>
        <dbReference type="SAM" id="MobiDB-lite"/>
    </source>
</evidence>
<dbReference type="EMBL" id="JBIAPI010000007">
    <property type="protein sequence ID" value="MFF3226435.1"/>
    <property type="molecule type" value="Genomic_DNA"/>
</dbReference>
<dbReference type="RefSeq" id="WP_387721634.1">
    <property type="nucleotide sequence ID" value="NZ_JBIAPI010000007.1"/>
</dbReference>
<feature type="compositionally biased region" description="Basic and acidic residues" evidence="1">
    <location>
        <begin position="36"/>
        <end position="83"/>
    </location>
</feature>
<proteinExistence type="predicted"/>
<keyword evidence="3" id="KW-1185">Reference proteome</keyword>
<dbReference type="InterPro" id="IPR036629">
    <property type="entry name" value="YjbJ_sf"/>
</dbReference>